<sequence length="99" mass="11306">EDKRWAKREVIEKCIYGTDLNPLTVELAKLSLWLSTVSKDKPLSFLDHHLKCGNSLIGARIENLAEPPDVKSKKKKKMVGQISTYEILFNKKIEALLKI</sequence>
<comment type="catalytic activity">
    <reaction evidence="5">
        <text>a 2'-deoxyadenosine in DNA + S-adenosyl-L-methionine = an N(6)-methyl-2'-deoxyadenosine in DNA + S-adenosyl-L-homocysteine + H(+)</text>
        <dbReference type="Rhea" id="RHEA:15197"/>
        <dbReference type="Rhea" id="RHEA-COMP:12418"/>
        <dbReference type="Rhea" id="RHEA-COMP:12419"/>
        <dbReference type="ChEBI" id="CHEBI:15378"/>
        <dbReference type="ChEBI" id="CHEBI:57856"/>
        <dbReference type="ChEBI" id="CHEBI:59789"/>
        <dbReference type="ChEBI" id="CHEBI:90615"/>
        <dbReference type="ChEBI" id="CHEBI:90616"/>
        <dbReference type="EC" id="2.1.1.72"/>
    </reaction>
</comment>
<evidence type="ECO:0000256" key="1">
    <source>
        <dbReference type="ARBA" id="ARBA00011900"/>
    </source>
</evidence>
<protein>
    <recommendedName>
        <fullName evidence="1">site-specific DNA-methyltransferase (adenine-specific)</fullName>
        <ecNumber evidence="1">2.1.1.72</ecNumber>
    </recommendedName>
</protein>
<comment type="caution">
    <text evidence="7">The sequence shown here is derived from an EMBL/GenBank/DDBJ whole genome shotgun (WGS) entry which is preliminary data.</text>
</comment>
<keyword evidence="3" id="KW-0808">Transferase</keyword>
<keyword evidence="4" id="KW-0949">S-adenosyl-L-methionine</keyword>
<dbReference type="EC" id="2.1.1.72" evidence="1"/>
<organism evidence="7">
    <name type="scientific">marine sediment metagenome</name>
    <dbReference type="NCBI Taxonomy" id="412755"/>
    <lineage>
        <taxon>unclassified sequences</taxon>
        <taxon>metagenomes</taxon>
        <taxon>ecological metagenomes</taxon>
    </lineage>
</organism>
<dbReference type="AlphaFoldDB" id="X1CDE4"/>
<dbReference type="GO" id="GO:0009007">
    <property type="term" value="F:site-specific DNA-methyltransferase (adenine-specific) activity"/>
    <property type="evidence" value="ECO:0007669"/>
    <property type="project" value="UniProtKB-EC"/>
</dbReference>
<dbReference type="Gene3D" id="3.40.50.150">
    <property type="entry name" value="Vaccinia Virus protein VP39"/>
    <property type="match status" value="1"/>
</dbReference>
<name>X1CDE4_9ZZZZ</name>
<dbReference type="GO" id="GO:0006304">
    <property type="term" value="P:DNA modification"/>
    <property type="evidence" value="ECO:0007669"/>
    <property type="project" value="InterPro"/>
</dbReference>
<feature type="domain" description="Type II methyltransferase M.TaqI-like" evidence="6">
    <location>
        <begin position="13"/>
        <end position="66"/>
    </location>
</feature>
<reference evidence="7" key="1">
    <citation type="journal article" date="2014" name="Front. Microbiol.">
        <title>High frequency of phylogenetically diverse reductive dehalogenase-homologous genes in deep subseafloor sedimentary metagenomes.</title>
        <authorList>
            <person name="Kawai M."/>
            <person name="Futagami T."/>
            <person name="Toyoda A."/>
            <person name="Takaki Y."/>
            <person name="Nishi S."/>
            <person name="Hori S."/>
            <person name="Arai W."/>
            <person name="Tsubouchi T."/>
            <person name="Morono Y."/>
            <person name="Uchiyama I."/>
            <person name="Ito T."/>
            <person name="Fujiyama A."/>
            <person name="Inagaki F."/>
            <person name="Takami H."/>
        </authorList>
    </citation>
    <scope>NUCLEOTIDE SEQUENCE</scope>
    <source>
        <strain evidence="7">Expedition CK06-06</strain>
    </source>
</reference>
<dbReference type="SUPFAM" id="SSF53335">
    <property type="entry name" value="S-adenosyl-L-methionine-dependent methyltransferases"/>
    <property type="match status" value="1"/>
</dbReference>
<dbReference type="InterPro" id="IPR011639">
    <property type="entry name" value="MethylTrfase_TaqI-like_dom"/>
</dbReference>
<evidence type="ECO:0000256" key="4">
    <source>
        <dbReference type="ARBA" id="ARBA00022691"/>
    </source>
</evidence>
<dbReference type="PANTHER" id="PTHR33841">
    <property type="entry name" value="DNA METHYLTRANSFERASE YEEA-RELATED"/>
    <property type="match status" value="1"/>
</dbReference>
<evidence type="ECO:0000256" key="3">
    <source>
        <dbReference type="ARBA" id="ARBA00022679"/>
    </source>
</evidence>
<dbReference type="PANTHER" id="PTHR33841:SF1">
    <property type="entry name" value="DNA METHYLTRANSFERASE A"/>
    <property type="match status" value="1"/>
</dbReference>
<dbReference type="EMBL" id="BART01038444">
    <property type="protein sequence ID" value="GAH05622.1"/>
    <property type="molecule type" value="Genomic_DNA"/>
</dbReference>
<dbReference type="GO" id="GO:0032259">
    <property type="term" value="P:methylation"/>
    <property type="evidence" value="ECO:0007669"/>
    <property type="project" value="UniProtKB-KW"/>
</dbReference>
<dbReference type="Pfam" id="PF07669">
    <property type="entry name" value="Eco57I"/>
    <property type="match status" value="1"/>
</dbReference>
<evidence type="ECO:0000259" key="6">
    <source>
        <dbReference type="Pfam" id="PF07669"/>
    </source>
</evidence>
<dbReference type="InterPro" id="IPR029063">
    <property type="entry name" value="SAM-dependent_MTases_sf"/>
</dbReference>
<gene>
    <name evidence="7" type="ORF">S01H4_63755</name>
</gene>
<evidence type="ECO:0000256" key="5">
    <source>
        <dbReference type="ARBA" id="ARBA00047942"/>
    </source>
</evidence>
<evidence type="ECO:0000256" key="2">
    <source>
        <dbReference type="ARBA" id="ARBA00022603"/>
    </source>
</evidence>
<feature type="non-terminal residue" evidence="7">
    <location>
        <position position="1"/>
    </location>
</feature>
<evidence type="ECO:0000313" key="7">
    <source>
        <dbReference type="EMBL" id="GAH05622.1"/>
    </source>
</evidence>
<dbReference type="InterPro" id="IPR050953">
    <property type="entry name" value="N4_N6_ade-DNA_methylase"/>
</dbReference>
<proteinExistence type="predicted"/>
<keyword evidence="2" id="KW-0489">Methyltransferase</keyword>
<accession>X1CDE4</accession>